<dbReference type="SUPFAM" id="SSF53448">
    <property type="entry name" value="Nucleotide-diphospho-sugar transferases"/>
    <property type="match status" value="1"/>
</dbReference>
<dbReference type="Proteomes" id="UP001610104">
    <property type="component" value="Unassembled WGS sequence"/>
</dbReference>
<gene>
    <name evidence="2" type="ORF">V8G56_05705</name>
</gene>
<feature type="domain" description="Glycosyltransferase 2-like" evidence="1">
    <location>
        <begin position="19"/>
        <end position="133"/>
    </location>
</feature>
<dbReference type="RefSeq" id="WP_395437460.1">
    <property type="nucleotide sequence ID" value="NZ_JBAWKC010000001.1"/>
</dbReference>
<dbReference type="Pfam" id="PF00535">
    <property type="entry name" value="Glycos_transf_2"/>
    <property type="match status" value="1"/>
</dbReference>
<dbReference type="InterPro" id="IPR029044">
    <property type="entry name" value="Nucleotide-diphossugar_trans"/>
</dbReference>
<comment type="caution">
    <text evidence="2">The sequence shown here is derived from an EMBL/GenBank/DDBJ whole genome shotgun (WGS) entry which is preliminary data.</text>
</comment>
<evidence type="ECO:0000313" key="3">
    <source>
        <dbReference type="Proteomes" id="UP001610104"/>
    </source>
</evidence>
<accession>A0ABW7MN23</accession>
<keyword evidence="3" id="KW-1185">Reference proteome</keyword>
<dbReference type="PANTHER" id="PTHR22916:SF3">
    <property type="entry name" value="UDP-GLCNAC:BETAGAL BETA-1,3-N-ACETYLGLUCOSAMINYLTRANSFERASE-LIKE PROTEIN 1"/>
    <property type="match status" value="1"/>
</dbReference>
<reference evidence="2 3" key="1">
    <citation type="submission" date="2024-02" db="EMBL/GenBank/DDBJ databases">
        <title>A Gaetbulibacter species isolated from tidal flats and genomic insights of their niches.</title>
        <authorList>
            <person name="Ye Y."/>
        </authorList>
    </citation>
    <scope>NUCLEOTIDE SEQUENCE [LARGE SCALE GENOMIC DNA]</scope>
    <source>
        <strain evidence="2 3">KEM-8</strain>
    </source>
</reference>
<dbReference type="EC" id="2.4.-.-" evidence="2"/>
<dbReference type="Gene3D" id="3.90.550.10">
    <property type="entry name" value="Spore Coat Polysaccharide Biosynthesis Protein SpsA, Chain A"/>
    <property type="match status" value="1"/>
</dbReference>
<keyword evidence="2" id="KW-0808">Transferase</keyword>
<dbReference type="PANTHER" id="PTHR22916">
    <property type="entry name" value="GLYCOSYLTRANSFERASE"/>
    <property type="match status" value="1"/>
</dbReference>
<organism evidence="2 3">
    <name type="scientific">Gaetbulibacter aquiaggeris</name>
    <dbReference type="NCBI Taxonomy" id="1735373"/>
    <lineage>
        <taxon>Bacteria</taxon>
        <taxon>Pseudomonadati</taxon>
        <taxon>Bacteroidota</taxon>
        <taxon>Flavobacteriia</taxon>
        <taxon>Flavobacteriales</taxon>
        <taxon>Flavobacteriaceae</taxon>
        <taxon>Gaetbulibacter</taxon>
    </lineage>
</organism>
<evidence type="ECO:0000313" key="2">
    <source>
        <dbReference type="EMBL" id="MFH6768221.1"/>
    </source>
</evidence>
<dbReference type="EMBL" id="JBAWKC010000001">
    <property type="protein sequence ID" value="MFH6768221.1"/>
    <property type="molecule type" value="Genomic_DNA"/>
</dbReference>
<evidence type="ECO:0000259" key="1">
    <source>
        <dbReference type="Pfam" id="PF00535"/>
    </source>
</evidence>
<sequence>MNVQNQNKIQVSNNPALVSIIICTYNRANYLNKCISSILAQTNQQWELIIVDDGSDDHTFNIVNTYVEKYSNIRYVKHKNLKLALSRNVGLLLATGKYITFLDSDDTYKENHIESRLDFMKKNSQVDLIYGGVDLHEEIFVTDYYKDSLLINVKDCVLGSTFFGKRNVFIELGGFENLNYGEDTEFLERASKTFATKKITHPRTYVYTRANDSITIKKELEKNHDTLI</sequence>
<protein>
    <submittedName>
        <fullName evidence="2">Glycosyltransferase family A protein</fullName>
        <ecNumber evidence="2">2.4.-.-</ecNumber>
    </submittedName>
</protein>
<keyword evidence="2" id="KW-0328">Glycosyltransferase</keyword>
<dbReference type="GO" id="GO:0016757">
    <property type="term" value="F:glycosyltransferase activity"/>
    <property type="evidence" value="ECO:0007669"/>
    <property type="project" value="UniProtKB-KW"/>
</dbReference>
<dbReference type="CDD" id="cd00761">
    <property type="entry name" value="Glyco_tranf_GTA_type"/>
    <property type="match status" value="1"/>
</dbReference>
<dbReference type="InterPro" id="IPR001173">
    <property type="entry name" value="Glyco_trans_2-like"/>
</dbReference>
<name>A0ABW7MN23_9FLAO</name>
<proteinExistence type="predicted"/>